<dbReference type="Gene3D" id="1.10.10.10">
    <property type="entry name" value="Winged helix-like DNA-binding domain superfamily/Winged helix DNA-binding domain"/>
    <property type="match status" value="1"/>
</dbReference>
<organism evidence="2 3">
    <name type="scientific">Nonomuraea polychroma</name>
    <dbReference type="NCBI Taxonomy" id="46176"/>
    <lineage>
        <taxon>Bacteria</taxon>
        <taxon>Bacillati</taxon>
        <taxon>Actinomycetota</taxon>
        <taxon>Actinomycetes</taxon>
        <taxon>Streptosporangiales</taxon>
        <taxon>Streptosporangiaceae</taxon>
        <taxon>Nonomuraea</taxon>
    </lineage>
</organism>
<keyword evidence="3" id="KW-1185">Reference proteome</keyword>
<dbReference type="RefSeq" id="WP_206641445.1">
    <property type="nucleotide sequence ID" value="NZ_SAUN01000001.1"/>
</dbReference>
<proteinExistence type="predicted"/>
<dbReference type="InterPro" id="IPR052509">
    <property type="entry name" value="Metal_resp_DNA-bind_regulator"/>
</dbReference>
<dbReference type="AlphaFoldDB" id="A0A438M4Z2"/>
<dbReference type="EMBL" id="SAUN01000001">
    <property type="protein sequence ID" value="RVX40914.1"/>
    <property type="molecule type" value="Genomic_DNA"/>
</dbReference>
<name>A0A438M4Z2_9ACTN</name>
<gene>
    <name evidence="2" type="ORF">EDD27_3356</name>
</gene>
<evidence type="ECO:0000313" key="2">
    <source>
        <dbReference type="EMBL" id="RVX40914.1"/>
    </source>
</evidence>
<dbReference type="PANTHER" id="PTHR33169:SF14">
    <property type="entry name" value="TRANSCRIPTIONAL REGULATOR RV3488"/>
    <property type="match status" value="1"/>
</dbReference>
<dbReference type="InterPro" id="IPR036390">
    <property type="entry name" value="WH_DNA-bd_sf"/>
</dbReference>
<dbReference type="Proteomes" id="UP000284824">
    <property type="component" value="Unassembled WGS sequence"/>
</dbReference>
<sequence>MPVADFYESRPVSLPNYGESETMTGIDPSHGWLRGTLELAVSAVLAEDDLHGYGLIQRIAEAGLGTVRGSVLYPVLGRMENEGLIEAQWTAGQGGPGRKVYRLTEAGHSRLRDEAAGWALFASSMSALLTRVEGTKK</sequence>
<reference evidence="2 3" key="1">
    <citation type="submission" date="2019-01" db="EMBL/GenBank/DDBJ databases">
        <title>Sequencing the genomes of 1000 actinobacteria strains.</title>
        <authorList>
            <person name="Klenk H.-P."/>
        </authorList>
    </citation>
    <scope>NUCLEOTIDE SEQUENCE [LARGE SCALE GENOMIC DNA]</scope>
    <source>
        <strain evidence="2 3">DSM 43925</strain>
    </source>
</reference>
<dbReference type="InterPro" id="IPR005149">
    <property type="entry name" value="Tscrpt_reg_PadR_N"/>
</dbReference>
<evidence type="ECO:0000313" key="3">
    <source>
        <dbReference type="Proteomes" id="UP000284824"/>
    </source>
</evidence>
<evidence type="ECO:0000259" key="1">
    <source>
        <dbReference type="Pfam" id="PF03551"/>
    </source>
</evidence>
<protein>
    <submittedName>
        <fullName evidence="2">PadR family transcriptional regulator</fullName>
    </submittedName>
</protein>
<feature type="domain" description="Transcription regulator PadR N-terminal" evidence="1">
    <location>
        <begin position="43"/>
        <end position="112"/>
    </location>
</feature>
<dbReference type="PANTHER" id="PTHR33169">
    <property type="entry name" value="PADR-FAMILY TRANSCRIPTIONAL REGULATOR"/>
    <property type="match status" value="1"/>
</dbReference>
<comment type="caution">
    <text evidence="2">The sequence shown here is derived from an EMBL/GenBank/DDBJ whole genome shotgun (WGS) entry which is preliminary data.</text>
</comment>
<dbReference type="InterPro" id="IPR036388">
    <property type="entry name" value="WH-like_DNA-bd_sf"/>
</dbReference>
<dbReference type="Pfam" id="PF03551">
    <property type="entry name" value="PadR"/>
    <property type="match status" value="1"/>
</dbReference>
<dbReference type="SUPFAM" id="SSF46785">
    <property type="entry name" value="Winged helix' DNA-binding domain"/>
    <property type="match status" value="1"/>
</dbReference>
<accession>A0A438M4Z2</accession>